<keyword evidence="2" id="KW-1185">Reference proteome</keyword>
<evidence type="ECO:0000313" key="1">
    <source>
        <dbReference type="EMBL" id="PGH14186.1"/>
    </source>
</evidence>
<gene>
    <name evidence="1" type="ORF">AJ79_03159</name>
</gene>
<proteinExistence type="predicted"/>
<accession>A0A2B7XY98</accession>
<protein>
    <submittedName>
        <fullName evidence="1">Uncharacterized protein</fullName>
    </submittedName>
</protein>
<comment type="caution">
    <text evidence="1">The sequence shown here is derived from an EMBL/GenBank/DDBJ whole genome shotgun (WGS) entry which is preliminary data.</text>
</comment>
<dbReference type="Proteomes" id="UP000223968">
    <property type="component" value="Unassembled WGS sequence"/>
</dbReference>
<name>A0A2B7XY98_9EURO</name>
<reference evidence="1 2" key="1">
    <citation type="submission" date="2017-10" db="EMBL/GenBank/DDBJ databases">
        <title>Comparative genomics in systemic dimorphic fungi from Ajellomycetaceae.</title>
        <authorList>
            <person name="Munoz J.F."/>
            <person name="Mcewen J.G."/>
            <person name="Clay O.K."/>
            <person name="Cuomo C.A."/>
        </authorList>
    </citation>
    <scope>NUCLEOTIDE SEQUENCE [LARGE SCALE GENOMIC DNA]</scope>
    <source>
        <strain evidence="1 2">UAMH5409</strain>
    </source>
</reference>
<dbReference type="EMBL" id="PDNB01000037">
    <property type="protein sequence ID" value="PGH14186.1"/>
    <property type="molecule type" value="Genomic_DNA"/>
</dbReference>
<sequence length="90" mass="10252">MTKTPWQATLTKAHRDHHVAKWRPGFGQVFLLGEAELPSTLDNVYPPDNLLEQAWGERVNGWEFAGMGMPADEYYVSAWVVLFDAVNDFL</sequence>
<dbReference type="AlphaFoldDB" id="A0A2B7XY98"/>
<evidence type="ECO:0000313" key="2">
    <source>
        <dbReference type="Proteomes" id="UP000223968"/>
    </source>
</evidence>
<organism evidence="1 2">
    <name type="scientific">Helicocarpus griseus UAMH5409</name>
    <dbReference type="NCBI Taxonomy" id="1447875"/>
    <lineage>
        <taxon>Eukaryota</taxon>
        <taxon>Fungi</taxon>
        <taxon>Dikarya</taxon>
        <taxon>Ascomycota</taxon>
        <taxon>Pezizomycotina</taxon>
        <taxon>Eurotiomycetes</taxon>
        <taxon>Eurotiomycetidae</taxon>
        <taxon>Onygenales</taxon>
        <taxon>Ajellomycetaceae</taxon>
        <taxon>Helicocarpus</taxon>
    </lineage>
</organism>